<keyword evidence="1" id="KW-0812">Transmembrane</keyword>
<dbReference type="AlphaFoldDB" id="A0A6C0BTF8"/>
<keyword evidence="1" id="KW-1133">Transmembrane helix</keyword>
<feature type="transmembrane region" description="Helical" evidence="1">
    <location>
        <begin position="33"/>
        <end position="58"/>
    </location>
</feature>
<name>A0A6C0BTF8_9ZZZZ</name>
<organism evidence="2">
    <name type="scientific">viral metagenome</name>
    <dbReference type="NCBI Taxonomy" id="1070528"/>
    <lineage>
        <taxon>unclassified sequences</taxon>
        <taxon>metagenomes</taxon>
        <taxon>organismal metagenomes</taxon>
    </lineage>
</organism>
<dbReference type="EMBL" id="MN739238">
    <property type="protein sequence ID" value="QHS95061.1"/>
    <property type="molecule type" value="Genomic_DNA"/>
</dbReference>
<reference evidence="2" key="1">
    <citation type="journal article" date="2020" name="Nature">
        <title>Giant virus diversity and host interactions through global metagenomics.</title>
        <authorList>
            <person name="Schulz F."/>
            <person name="Roux S."/>
            <person name="Paez-Espino D."/>
            <person name="Jungbluth S."/>
            <person name="Walsh D.A."/>
            <person name="Denef V.J."/>
            <person name="McMahon K.D."/>
            <person name="Konstantinidis K.T."/>
            <person name="Eloe-Fadrosh E.A."/>
            <person name="Kyrpides N.C."/>
            <person name="Woyke T."/>
        </authorList>
    </citation>
    <scope>NUCLEOTIDE SEQUENCE</scope>
    <source>
        <strain evidence="2">GVMAG-M-3300018428-16</strain>
    </source>
</reference>
<accession>A0A6C0BTF8</accession>
<protein>
    <submittedName>
        <fullName evidence="2">Uncharacterized protein</fullName>
    </submittedName>
</protein>
<evidence type="ECO:0000313" key="2">
    <source>
        <dbReference type="EMBL" id="QHS95061.1"/>
    </source>
</evidence>
<proteinExistence type="predicted"/>
<keyword evidence="1" id="KW-0472">Membrane</keyword>
<evidence type="ECO:0000256" key="1">
    <source>
        <dbReference type="SAM" id="Phobius"/>
    </source>
</evidence>
<sequence>MAKKGNSGLFSGIFGMFGTIVKCDSDDDSIYCTIVKFFNLFMIILFVIYILSIVYQYLPKIKFLKRK</sequence>